<evidence type="ECO:0000256" key="1">
    <source>
        <dbReference type="ARBA" id="ARBA00023002"/>
    </source>
</evidence>
<dbReference type="AlphaFoldDB" id="A0A8J2RGY0"/>
<sequence>MGILTTSLGIGATVGGLFALRRWRENQWESCKTNKRLDGQVAVITGATSGLGKVLAEDLVNRGATVILACRNLIVAKEVVAEIKQQYLGAQLDVVELDLSSLESVRKCAAILLERYDHINILINNAGVSIPTKMGVKTAEGYEINFGVNHLGHFLLTNLLVDRLIASAPSRIVIVSSKLHEQGSIDWEVFEGTKEFEEGKRGPNAAYCSSKLANVLFGTKLAEKLQSHGVNVYTVCPGWNYTKLFRYSSVPFYSWIAIIPVAFWFMKPARIGVQTLIHCAVSEDSKNETGLFYRDCKVYQSQLKASSNPTIINKLWELSCKLCKIEW</sequence>
<dbReference type="CDD" id="cd05327">
    <property type="entry name" value="retinol-DH_like_SDR_c_like"/>
    <property type="match status" value="1"/>
</dbReference>
<dbReference type="PRINTS" id="PR00081">
    <property type="entry name" value="GDHRDH"/>
</dbReference>
<dbReference type="OrthoDB" id="191139at2759"/>
<comment type="caution">
    <text evidence="2">The sequence shown here is derived from an EMBL/GenBank/DDBJ whole genome shotgun (WGS) entry which is preliminary data.</text>
</comment>
<dbReference type="PANTHER" id="PTHR43157:SF31">
    <property type="entry name" value="PHOSPHATIDYLINOSITOL-GLYCAN BIOSYNTHESIS CLASS F PROTEIN"/>
    <property type="match status" value="1"/>
</dbReference>
<gene>
    <name evidence="2" type="ORF">DGAL_LOCUS1651</name>
</gene>
<protein>
    <submittedName>
        <fullName evidence="2">Uncharacterized protein</fullName>
    </submittedName>
</protein>
<accession>A0A8J2RGY0</accession>
<dbReference type="Gene3D" id="3.40.50.720">
    <property type="entry name" value="NAD(P)-binding Rossmann-like Domain"/>
    <property type="match status" value="1"/>
</dbReference>
<dbReference type="SUPFAM" id="SSF51735">
    <property type="entry name" value="NAD(P)-binding Rossmann-fold domains"/>
    <property type="match status" value="1"/>
</dbReference>
<reference evidence="2" key="1">
    <citation type="submission" date="2021-11" db="EMBL/GenBank/DDBJ databases">
        <authorList>
            <person name="Schell T."/>
        </authorList>
    </citation>
    <scope>NUCLEOTIDE SEQUENCE</scope>
    <source>
        <strain evidence="2">M5</strain>
    </source>
</reference>
<dbReference type="InterPro" id="IPR036291">
    <property type="entry name" value="NAD(P)-bd_dom_sf"/>
</dbReference>
<evidence type="ECO:0000313" key="3">
    <source>
        <dbReference type="Proteomes" id="UP000789390"/>
    </source>
</evidence>
<evidence type="ECO:0000313" key="2">
    <source>
        <dbReference type="EMBL" id="CAH0099512.1"/>
    </source>
</evidence>
<dbReference type="Pfam" id="PF00106">
    <property type="entry name" value="adh_short"/>
    <property type="match status" value="1"/>
</dbReference>
<dbReference type="InterPro" id="IPR002347">
    <property type="entry name" value="SDR_fam"/>
</dbReference>
<keyword evidence="3" id="KW-1185">Reference proteome</keyword>
<name>A0A8J2RGY0_9CRUS</name>
<keyword evidence="1" id="KW-0560">Oxidoreductase</keyword>
<dbReference type="PANTHER" id="PTHR43157">
    <property type="entry name" value="PHOSPHATIDYLINOSITOL-GLYCAN BIOSYNTHESIS CLASS F PROTEIN-RELATED"/>
    <property type="match status" value="1"/>
</dbReference>
<dbReference type="GO" id="GO:0016491">
    <property type="term" value="F:oxidoreductase activity"/>
    <property type="evidence" value="ECO:0007669"/>
    <property type="project" value="UniProtKB-KW"/>
</dbReference>
<dbReference type="Proteomes" id="UP000789390">
    <property type="component" value="Unassembled WGS sequence"/>
</dbReference>
<dbReference type="EMBL" id="CAKKLH010000020">
    <property type="protein sequence ID" value="CAH0099512.1"/>
    <property type="molecule type" value="Genomic_DNA"/>
</dbReference>
<proteinExistence type="predicted"/>
<organism evidence="2 3">
    <name type="scientific">Daphnia galeata</name>
    <dbReference type="NCBI Taxonomy" id="27404"/>
    <lineage>
        <taxon>Eukaryota</taxon>
        <taxon>Metazoa</taxon>
        <taxon>Ecdysozoa</taxon>
        <taxon>Arthropoda</taxon>
        <taxon>Crustacea</taxon>
        <taxon>Branchiopoda</taxon>
        <taxon>Diplostraca</taxon>
        <taxon>Cladocera</taxon>
        <taxon>Anomopoda</taxon>
        <taxon>Daphniidae</taxon>
        <taxon>Daphnia</taxon>
    </lineage>
</organism>